<accession>A0ABP8ZKN5</accession>
<keyword evidence="2" id="KW-1185">Reference proteome</keyword>
<proteinExistence type="predicted"/>
<comment type="caution">
    <text evidence="1">The sequence shown here is derived from an EMBL/GenBank/DDBJ whole genome shotgun (WGS) entry which is preliminary data.</text>
</comment>
<dbReference type="EMBL" id="BAABIE010000033">
    <property type="protein sequence ID" value="GAA4759352.1"/>
    <property type="molecule type" value="Genomic_DNA"/>
</dbReference>
<gene>
    <name evidence="1" type="ORF">GCM10023217_34710</name>
</gene>
<organism evidence="1 2">
    <name type="scientific">Gordonia alkaliphila</name>
    <dbReference type="NCBI Taxonomy" id="1053547"/>
    <lineage>
        <taxon>Bacteria</taxon>
        <taxon>Bacillati</taxon>
        <taxon>Actinomycetota</taxon>
        <taxon>Actinomycetes</taxon>
        <taxon>Mycobacteriales</taxon>
        <taxon>Gordoniaceae</taxon>
        <taxon>Gordonia</taxon>
    </lineage>
</organism>
<evidence type="ECO:0000313" key="1">
    <source>
        <dbReference type="EMBL" id="GAA4759352.1"/>
    </source>
</evidence>
<evidence type="ECO:0000313" key="2">
    <source>
        <dbReference type="Proteomes" id="UP001500822"/>
    </source>
</evidence>
<reference evidence="2" key="1">
    <citation type="journal article" date="2019" name="Int. J. Syst. Evol. Microbiol.">
        <title>The Global Catalogue of Microorganisms (GCM) 10K type strain sequencing project: providing services to taxonomists for standard genome sequencing and annotation.</title>
        <authorList>
            <consortium name="The Broad Institute Genomics Platform"/>
            <consortium name="The Broad Institute Genome Sequencing Center for Infectious Disease"/>
            <person name="Wu L."/>
            <person name="Ma J."/>
        </authorList>
    </citation>
    <scope>NUCLEOTIDE SEQUENCE [LARGE SCALE GENOMIC DNA]</scope>
    <source>
        <strain evidence="2">JCM 18077</strain>
    </source>
</reference>
<dbReference type="Proteomes" id="UP001500822">
    <property type="component" value="Unassembled WGS sequence"/>
</dbReference>
<sequence length="232" mass="25179">MSNGFCRMYTADLLSVTEATTEATGPQASYELNFDLDGSSHAVRENLGDILQRELLGPIHGPDETLPFSPRSQYLVGHIAPVKLVGGATSPTAVSAPDIAGQDDLAEVRADEDGMAEGRGVPAFAADDSEADAEDDDVEDRAPKQGLMIPASMGLRFQVPADLEEFRVVASWGIYETVQTDKVNKAGRPVREYQRTPVEEFRSVRLADLTPGQTTTIGLKERAVKSWKQRCL</sequence>
<protein>
    <submittedName>
        <fullName evidence="1">Uncharacterized protein</fullName>
    </submittedName>
</protein>
<name>A0ABP8ZKN5_9ACTN</name>